<organism evidence="1 2">
    <name type="scientific">Pseudonocardia sulfidoxydans NBRC 16205</name>
    <dbReference type="NCBI Taxonomy" id="1223511"/>
    <lineage>
        <taxon>Bacteria</taxon>
        <taxon>Bacillati</taxon>
        <taxon>Actinomycetota</taxon>
        <taxon>Actinomycetes</taxon>
        <taxon>Pseudonocardiales</taxon>
        <taxon>Pseudonocardiaceae</taxon>
        <taxon>Pseudonocardia</taxon>
    </lineage>
</organism>
<reference evidence="1 2" key="1">
    <citation type="submission" date="2019-07" db="EMBL/GenBank/DDBJ databases">
        <title>Whole genome shotgun sequence of Pseudonocardia sulfidoxydans NBRC 16205.</title>
        <authorList>
            <person name="Hosoyama A."/>
            <person name="Uohara A."/>
            <person name="Ohji S."/>
            <person name="Ichikawa N."/>
        </authorList>
    </citation>
    <scope>NUCLEOTIDE SEQUENCE [LARGE SCALE GENOMIC DNA]</scope>
    <source>
        <strain evidence="1 2">NBRC 16205</strain>
    </source>
</reference>
<sequence>MIKVVSSAVVSSAGAYEPDRQDELMGDAEAVGGRAFVHEVTYLATELTTRDFSWSGHGPEPAGYRQAWLDHVQQIIADRRAQLRPRQG</sequence>
<evidence type="ECO:0000313" key="1">
    <source>
        <dbReference type="EMBL" id="GEL25745.1"/>
    </source>
</evidence>
<dbReference type="OrthoDB" id="3576932at2"/>
<proteinExistence type="predicted"/>
<name>A0A511DLR1_9PSEU</name>
<gene>
    <name evidence="1" type="ORF">PSU4_46990</name>
</gene>
<accession>A0A511DLR1</accession>
<protein>
    <submittedName>
        <fullName evidence="1">Uncharacterized protein</fullName>
    </submittedName>
</protein>
<dbReference type="Proteomes" id="UP000321685">
    <property type="component" value="Unassembled WGS sequence"/>
</dbReference>
<evidence type="ECO:0000313" key="2">
    <source>
        <dbReference type="Proteomes" id="UP000321685"/>
    </source>
</evidence>
<keyword evidence="2" id="KW-1185">Reference proteome</keyword>
<comment type="caution">
    <text evidence="1">The sequence shown here is derived from an EMBL/GenBank/DDBJ whole genome shotgun (WGS) entry which is preliminary data.</text>
</comment>
<dbReference type="AlphaFoldDB" id="A0A511DLR1"/>
<dbReference type="RefSeq" id="WP_147112496.1">
    <property type="nucleotide sequence ID" value="NZ_BJVJ01000062.1"/>
</dbReference>
<dbReference type="EMBL" id="BJVJ01000062">
    <property type="protein sequence ID" value="GEL25745.1"/>
    <property type="molecule type" value="Genomic_DNA"/>
</dbReference>